<evidence type="ECO:0000256" key="3">
    <source>
        <dbReference type="ARBA" id="ARBA00022597"/>
    </source>
</evidence>
<evidence type="ECO:0000256" key="6">
    <source>
        <dbReference type="ARBA" id="ARBA00022777"/>
    </source>
</evidence>
<accession>A0ABN1J800</accession>
<keyword evidence="6" id="KW-0418">Kinase</keyword>
<comment type="caution">
    <text evidence="9">The sequence shown here is derived from an EMBL/GenBank/DDBJ whole genome shotgun (WGS) entry which is preliminary data.</text>
</comment>
<evidence type="ECO:0000256" key="1">
    <source>
        <dbReference type="ARBA" id="ARBA00022448"/>
    </source>
</evidence>
<dbReference type="Pfam" id="PF02302">
    <property type="entry name" value="PTS_IIB"/>
    <property type="match status" value="1"/>
</dbReference>
<dbReference type="InterPro" id="IPR013012">
    <property type="entry name" value="PTS_EIIB_3"/>
</dbReference>
<evidence type="ECO:0000256" key="2">
    <source>
        <dbReference type="ARBA" id="ARBA00022553"/>
    </source>
</evidence>
<dbReference type="PROSITE" id="PS51100">
    <property type="entry name" value="PTS_EIIB_TYPE_3"/>
    <property type="match status" value="1"/>
</dbReference>
<dbReference type="InterPro" id="IPR051819">
    <property type="entry name" value="PTS_sugar-specific_EIIB"/>
</dbReference>
<dbReference type="InterPro" id="IPR036095">
    <property type="entry name" value="PTS_EIIB-like_sf"/>
</dbReference>
<keyword evidence="1" id="KW-0813">Transport</keyword>
<name>A0ABN1J800_9CLOT</name>
<organism evidence="9 10">
    <name type="scientific">Clostridium oceanicum</name>
    <dbReference type="NCBI Taxonomy" id="1543"/>
    <lineage>
        <taxon>Bacteria</taxon>
        <taxon>Bacillati</taxon>
        <taxon>Bacillota</taxon>
        <taxon>Clostridia</taxon>
        <taxon>Eubacteriales</taxon>
        <taxon>Clostridiaceae</taxon>
        <taxon>Clostridium</taxon>
    </lineage>
</organism>
<dbReference type="Proteomes" id="UP001501510">
    <property type="component" value="Unassembled WGS sequence"/>
</dbReference>
<dbReference type="SUPFAM" id="SSF52794">
    <property type="entry name" value="PTS system IIB component-like"/>
    <property type="match status" value="1"/>
</dbReference>
<keyword evidence="10" id="KW-1185">Reference proteome</keyword>
<feature type="domain" description="PTS EIIB type-3" evidence="8">
    <location>
        <begin position="1"/>
        <end position="111"/>
    </location>
</feature>
<keyword evidence="3 9" id="KW-0762">Sugar transport</keyword>
<gene>
    <name evidence="9" type="ORF">GCM10008906_00250</name>
</gene>
<keyword evidence="4" id="KW-0808">Transferase</keyword>
<evidence type="ECO:0000256" key="4">
    <source>
        <dbReference type="ARBA" id="ARBA00022679"/>
    </source>
</evidence>
<dbReference type="PANTHER" id="PTHR34581">
    <property type="entry name" value="PTS SYSTEM N,N'-DIACETYLCHITOBIOSE-SPECIFIC EIIB COMPONENT"/>
    <property type="match status" value="1"/>
</dbReference>
<dbReference type="PANTHER" id="PTHR34581:SF2">
    <property type="entry name" value="PTS SYSTEM N,N'-DIACETYLCHITOBIOSE-SPECIFIC EIIB COMPONENT"/>
    <property type="match status" value="1"/>
</dbReference>
<evidence type="ECO:0000313" key="9">
    <source>
        <dbReference type="EMBL" id="GAA0731588.1"/>
    </source>
</evidence>
<dbReference type="RefSeq" id="WP_343757594.1">
    <property type="nucleotide sequence ID" value="NZ_BAAACG010000001.1"/>
</dbReference>
<dbReference type="Gene3D" id="3.40.50.2300">
    <property type="match status" value="1"/>
</dbReference>
<dbReference type="EMBL" id="BAAACG010000001">
    <property type="protein sequence ID" value="GAA0731588.1"/>
    <property type="molecule type" value="Genomic_DNA"/>
</dbReference>
<evidence type="ECO:0000313" key="10">
    <source>
        <dbReference type="Proteomes" id="UP001501510"/>
    </source>
</evidence>
<evidence type="ECO:0000259" key="8">
    <source>
        <dbReference type="PROSITE" id="PS51100"/>
    </source>
</evidence>
<keyword evidence="2" id="KW-0597">Phosphoprotein</keyword>
<evidence type="ECO:0000256" key="7">
    <source>
        <dbReference type="PROSITE-ProRule" id="PRU00423"/>
    </source>
</evidence>
<feature type="modified residue" description="Phosphocysteine; by EIIA" evidence="7">
    <location>
        <position position="7"/>
    </location>
</feature>
<reference evidence="9 10" key="1">
    <citation type="journal article" date="2019" name="Int. J. Syst. Evol. Microbiol.">
        <title>The Global Catalogue of Microorganisms (GCM) 10K type strain sequencing project: providing services to taxonomists for standard genome sequencing and annotation.</title>
        <authorList>
            <consortium name="The Broad Institute Genomics Platform"/>
            <consortium name="The Broad Institute Genome Sequencing Center for Infectious Disease"/>
            <person name="Wu L."/>
            <person name="Ma J."/>
        </authorList>
    </citation>
    <scope>NUCLEOTIDE SEQUENCE [LARGE SCALE GENOMIC DNA]</scope>
    <source>
        <strain evidence="9 10">JCM 1407</strain>
    </source>
</reference>
<evidence type="ECO:0000256" key="5">
    <source>
        <dbReference type="ARBA" id="ARBA00022683"/>
    </source>
</evidence>
<sequence>MKILLVCYGGLSTSILVNKMVKAISESEKFKNRGIEVEAWGKEEYVEHLDGARVILLGPQVSMIENDVKNTAKNNGYDIPVLVIDKEAYAMMDPVPVLKEAFLAIKNHKKDE</sequence>
<dbReference type="InterPro" id="IPR003501">
    <property type="entry name" value="PTS_EIIB_2/3"/>
</dbReference>
<keyword evidence="5" id="KW-0598">Phosphotransferase system</keyword>
<proteinExistence type="predicted"/>
<protein>
    <submittedName>
        <fullName evidence="9">PTS sugar transporter subunit IIB</fullName>
    </submittedName>
</protein>